<reference evidence="5" key="1">
    <citation type="submission" date="2025-08" db="UniProtKB">
        <authorList>
            <consortium name="Ensembl"/>
        </authorList>
    </citation>
    <scope>IDENTIFICATION</scope>
</reference>
<dbReference type="GeneTree" id="ENSGT00940000159104"/>
<dbReference type="InterPro" id="IPR043539">
    <property type="entry name" value="Grb2-like"/>
</dbReference>
<evidence type="ECO:0000256" key="1">
    <source>
        <dbReference type="ARBA" id="ARBA00023288"/>
    </source>
</evidence>
<dbReference type="Proteomes" id="UP000261540">
    <property type="component" value="Unplaced"/>
</dbReference>
<dbReference type="PROSITE" id="PS50001">
    <property type="entry name" value="SH2"/>
    <property type="match status" value="1"/>
</dbReference>
<dbReference type="InterPro" id="IPR036028">
    <property type="entry name" value="SH3-like_dom_sf"/>
</dbReference>
<dbReference type="STRING" id="1676925.ENSPKIP00000005045"/>
<reference evidence="5" key="2">
    <citation type="submission" date="2025-09" db="UniProtKB">
        <authorList>
            <consortium name="Ensembl"/>
        </authorList>
    </citation>
    <scope>IDENTIFICATION</scope>
</reference>
<dbReference type="SMART" id="SM00252">
    <property type="entry name" value="SH2"/>
    <property type="match status" value="1"/>
</dbReference>
<dbReference type="InterPro" id="IPR000980">
    <property type="entry name" value="SH2"/>
</dbReference>
<dbReference type="SUPFAM" id="SSF55550">
    <property type="entry name" value="SH2 domain"/>
    <property type="match status" value="1"/>
</dbReference>
<evidence type="ECO:0000256" key="3">
    <source>
        <dbReference type="SAM" id="MobiDB-lite"/>
    </source>
</evidence>
<keyword evidence="6" id="KW-1185">Reference proteome</keyword>
<dbReference type="Ensembl" id="ENSPKIT00000029037.1">
    <property type="protein sequence ID" value="ENSPKIP00000005045.1"/>
    <property type="gene ID" value="ENSPKIG00000021885.1"/>
</dbReference>
<dbReference type="AlphaFoldDB" id="A0A3B3QHI4"/>
<accession>A0A3B3QHI4</accession>
<keyword evidence="2" id="KW-0727">SH2 domain</keyword>
<evidence type="ECO:0000313" key="6">
    <source>
        <dbReference type="Proteomes" id="UP000261540"/>
    </source>
</evidence>
<protein>
    <submittedName>
        <fullName evidence="5">Src like adaptor</fullName>
    </submittedName>
</protein>
<name>A0A3B3QHI4_9TELE</name>
<dbReference type="OrthoDB" id="9924021at2759"/>
<dbReference type="SUPFAM" id="SSF50044">
    <property type="entry name" value="SH3-domain"/>
    <property type="match status" value="1"/>
</dbReference>
<dbReference type="InterPro" id="IPR036860">
    <property type="entry name" value="SH2_dom_sf"/>
</dbReference>
<dbReference type="Pfam" id="PF00017">
    <property type="entry name" value="SH2"/>
    <property type="match status" value="1"/>
</dbReference>
<evidence type="ECO:0000313" key="5">
    <source>
        <dbReference type="Ensembl" id="ENSPKIP00000005045.1"/>
    </source>
</evidence>
<proteinExistence type="predicted"/>
<dbReference type="Gene3D" id="2.30.30.40">
    <property type="entry name" value="SH3 Domains"/>
    <property type="match status" value="1"/>
</dbReference>
<dbReference type="Gene3D" id="3.30.505.10">
    <property type="entry name" value="SH2 domain"/>
    <property type="match status" value="1"/>
</dbReference>
<organism evidence="5 6">
    <name type="scientific">Paramormyrops kingsleyae</name>
    <dbReference type="NCBI Taxonomy" id="1676925"/>
    <lineage>
        <taxon>Eukaryota</taxon>
        <taxon>Metazoa</taxon>
        <taxon>Chordata</taxon>
        <taxon>Craniata</taxon>
        <taxon>Vertebrata</taxon>
        <taxon>Euteleostomi</taxon>
        <taxon>Actinopterygii</taxon>
        <taxon>Neopterygii</taxon>
        <taxon>Teleostei</taxon>
        <taxon>Osteoglossocephala</taxon>
        <taxon>Osteoglossomorpha</taxon>
        <taxon>Osteoglossiformes</taxon>
        <taxon>Mormyridae</taxon>
        <taxon>Paramormyrops</taxon>
    </lineage>
</organism>
<dbReference type="PANTHER" id="PTHR46037">
    <property type="entry name" value="PROTEIN ENHANCER OF SEVENLESS 2B"/>
    <property type="match status" value="1"/>
</dbReference>
<evidence type="ECO:0000259" key="4">
    <source>
        <dbReference type="PROSITE" id="PS50001"/>
    </source>
</evidence>
<dbReference type="PRINTS" id="PR00401">
    <property type="entry name" value="SH2DOMAIN"/>
</dbReference>
<sequence length="278" mass="30750">MGNAEAGAAVADSAGGTAETAPLCGENGVLFVLEDYPPPNLAEPIFKTGEKLQVLSEQDGWLQVRCLEKEDYIPKHHTGNIYRGWLFEGVSRDKAEELLELPGHRPGSFMIRKSLSNTGMYSLSVWNNSVKHYRIFCQPNNSYYIFPRMSFHSLDDLVGHYSESAEGLCCPLTTPCLASSSRRVDPSSQAPPVVMRCKFDWKNVDRSGFKSRSLLLSPESRDSALSFGLRSSMATYVSLTGQNGRSKTASQKAKRGHQLEEDELIALTGQEDGYQQPC</sequence>
<feature type="region of interest" description="Disordered" evidence="3">
    <location>
        <begin position="242"/>
        <end position="278"/>
    </location>
</feature>
<keyword evidence="1" id="KW-0449">Lipoprotein</keyword>
<feature type="compositionally biased region" description="Polar residues" evidence="3">
    <location>
        <begin position="242"/>
        <end position="251"/>
    </location>
</feature>
<evidence type="ECO:0000256" key="2">
    <source>
        <dbReference type="PROSITE-ProRule" id="PRU00191"/>
    </source>
</evidence>
<feature type="domain" description="SH2" evidence="4">
    <location>
        <begin position="85"/>
        <end position="176"/>
    </location>
</feature>